<gene>
    <name evidence="2" type="ORF">D3105_24530</name>
</gene>
<dbReference type="GO" id="GO:0008233">
    <property type="term" value="F:peptidase activity"/>
    <property type="evidence" value="ECO:0007669"/>
    <property type="project" value="UniProtKB-KW"/>
</dbReference>
<dbReference type="Proteomes" id="UP000285596">
    <property type="component" value="Unassembled WGS sequence"/>
</dbReference>
<feature type="compositionally biased region" description="Low complexity" evidence="1">
    <location>
        <begin position="55"/>
        <end position="76"/>
    </location>
</feature>
<comment type="caution">
    <text evidence="2">The sequence shown here is derived from an EMBL/GenBank/DDBJ whole genome shotgun (WGS) entry which is preliminary data.</text>
</comment>
<feature type="region of interest" description="Disordered" evidence="1">
    <location>
        <begin position="1"/>
        <end position="107"/>
    </location>
</feature>
<dbReference type="AlphaFoldDB" id="A0A423UUD1"/>
<keyword evidence="2" id="KW-0378">Hydrolase</keyword>
<proteinExistence type="predicted"/>
<reference evidence="2 3" key="1">
    <citation type="submission" date="2018-08" db="EMBL/GenBank/DDBJ databases">
        <title>Streptomyces globisporus 1912-4Crt, whole genome shotgun sequence.</title>
        <authorList>
            <person name="Matselyukh B."/>
        </authorList>
    </citation>
    <scope>NUCLEOTIDE SEQUENCE [LARGE SCALE GENOMIC DNA]</scope>
    <source>
        <strain evidence="2 3">1912-4Crt</strain>
    </source>
</reference>
<accession>A0A423UUD1</accession>
<protein>
    <submittedName>
        <fullName evidence="2">Protease</fullName>
    </submittedName>
</protein>
<feature type="non-terminal residue" evidence="2">
    <location>
        <position position="107"/>
    </location>
</feature>
<dbReference type="GO" id="GO:0006508">
    <property type="term" value="P:proteolysis"/>
    <property type="evidence" value="ECO:0007669"/>
    <property type="project" value="UniProtKB-KW"/>
</dbReference>
<dbReference type="EMBL" id="QWFA01000151">
    <property type="protein sequence ID" value="ROV65948.1"/>
    <property type="molecule type" value="Genomic_DNA"/>
</dbReference>
<evidence type="ECO:0000313" key="3">
    <source>
        <dbReference type="Proteomes" id="UP000285596"/>
    </source>
</evidence>
<keyword evidence="2" id="KW-0645">Protease</keyword>
<name>A0A423UUD1_STRGL</name>
<feature type="compositionally biased region" description="Pro residues" evidence="1">
    <location>
        <begin position="28"/>
        <end position="54"/>
    </location>
</feature>
<sequence>MDDGKPTGPQAKWWSRPTARRAAHPEPTNGPAPAGAPTPEEPAAPDQAPVPAPVAPDSASAPAEVAEVREPSPAAPDQAVPSPRPSGQPLHEPDEYRTPPYGGPGPW</sequence>
<evidence type="ECO:0000313" key="2">
    <source>
        <dbReference type="EMBL" id="ROV65948.1"/>
    </source>
</evidence>
<organism evidence="2 3">
    <name type="scientific">Streptomyces globisporus</name>
    <dbReference type="NCBI Taxonomy" id="1908"/>
    <lineage>
        <taxon>Bacteria</taxon>
        <taxon>Bacillati</taxon>
        <taxon>Actinomycetota</taxon>
        <taxon>Actinomycetes</taxon>
        <taxon>Kitasatosporales</taxon>
        <taxon>Streptomycetaceae</taxon>
        <taxon>Streptomyces</taxon>
    </lineage>
</organism>
<evidence type="ECO:0000256" key="1">
    <source>
        <dbReference type="SAM" id="MobiDB-lite"/>
    </source>
</evidence>